<gene>
    <name evidence="7" type="ORF">EDD42_0587</name>
</gene>
<dbReference type="GO" id="GO:0030288">
    <property type="term" value="C:outer membrane-bounded periplasmic space"/>
    <property type="evidence" value="ECO:0007669"/>
    <property type="project" value="InterPro"/>
</dbReference>
<keyword evidence="3 5" id="KW-0378">Hydrolase</keyword>
<dbReference type="Gene3D" id="3.40.710.10">
    <property type="entry name" value="DD-peptidase/beta-lactamase superfamily"/>
    <property type="match status" value="1"/>
</dbReference>
<dbReference type="RefSeq" id="WP_085511958.1">
    <property type="nucleotide sequence ID" value="NZ_FXAP01000003.1"/>
</dbReference>
<dbReference type="GO" id="GO:0008800">
    <property type="term" value="F:beta-lactamase activity"/>
    <property type="evidence" value="ECO:0007669"/>
    <property type="project" value="UniProtKB-UniRule"/>
</dbReference>
<reference evidence="7 8" key="1">
    <citation type="submission" date="2018-11" db="EMBL/GenBank/DDBJ databases">
        <title>Sequencing the genomes of 1000 actinobacteria strains.</title>
        <authorList>
            <person name="Klenk H.-P."/>
        </authorList>
    </citation>
    <scope>NUCLEOTIDE SEQUENCE [LARGE SCALE GENOMIC DNA]</scope>
    <source>
        <strain evidence="7 8">DSM 14012</strain>
    </source>
</reference>
<proteinExistence type="inferred from homology"/>
<organism evidence="7 8">
    <name type="scientific">Plantibacter flavus</name>
    <dbReference type="NCBI Taxonomy" id="150123"/>
    <lineage>
        <taxon>Bacteria</taxon>
        <taxon>Bacillati</taxon>
        <taxon>Actinomycetota</taxon>
        <taxon>Actinomycetes</taxon>
        <taxon>Micrococcales</taxon>
        <taxon>Microbacteriaceae</taxon>
        <taxon>Plantibacter</taxon>
    </lineage>
</organism>
<evidence type="ECO:0000256" key="5">
    <source>
        <dbReference type="RuleBase" id="RU361140"/>
    </source>
</evidence>
<dbReference type="EMBL" id="RKHL01000001">
    <property type="protein sequence ID" value="ROR80546.1"/>
    <property type="molecule type" value="Genomic_DNA"/>
</dbReference>
<evidence type="ECO:0000256" key="3">
    <source>
        <dbReference type="ARBA" id="ARBA00022801"/>
    </source>
</evidence>
<dbReference type="InterPro" id="IPR012338">
    <property type="entry name" value="Beta-lactam/transpept-like"/>
</dbReference>
<dbReference type="EC" id="3.5.2.6" evidence="5"/>
<dbReference type="SUPFAM" id="SSF56601">
    <property type="entry name" value="beta-lactamase/transpeptidase-like"/>
    <property type="match status" value="1"/>
</dbReference>
<evidence type="ECO:0000256" key="4">
    <source>
        <dbReference type="ARBA" id="ARBA00023251"/>
    </source>
</evidence>
<name>A0A3N2BZ67_9MICO</name>
<evidence type="ECO:0000313" key="8">
    <source>
        <dbReference type="Proteomes" id="UP000266915"/>
    </source>
</evidence>
<dbReference type="GO" id="GO:0017001">
    <property type="term" value="P:antibiotic catabolic process"/>
    <property type="evidence" value="ECO:0007669"/>
    <property type="project" value="InterPro"/>
</dbReference>
<evidence type="ECO:0000313" key="7">
    <source>
        <dbReference type="EMBL" id="ROR80546.1"/>
    </source>
</evidence>
<dbReference type="InterPro" id="IPR001466">
    <property type="entry name" value="Beta-lactam-related"/>
</dbReference>
<dbReference type="InterPro" id="IPR001586">
    <property type="entry name" value="Beta-lactam_class-C_AS"/>
</dbReference>
<evidence type="ECO:0000259" key="6">
    <source>
        <dbReference type="Pfam" id="PF00144"/>
    </source>
</evidence>
<keyword evidence="8" id="KW-1185">Reference proteome</keyword>
<dbReference type="Pfam" id="PF00144">
    <property type="entry name" value="Beta-lactamase"/>
    <property type="match status" value="1"/>
</dbReference>
<keyword evidence="4 5" id="KW-0046">Antibiotic resistance</keyword>
<comment type="caution">
    <text evidence="7">The sequence shown here is derived from an EMBL/GenBank/DDBJ whole genome shotgun (WGS) entry which is preliminary data.</text>
</comment>
<evidence type="ECO:0000256" key="1">
    <source>
        <dbReference type="ARBA" id="ARBA00001526"/>
    </source>
</evidence>
<feature type="domain" description="Beta-lactamase-related" evidence="6">
    <location>
        <begin position="65"/>
        <end position="353"/>
    </location>
</feature>
<dbReference type="PANTHER" id="PTHR46825">
    <property type="entry name" value="D-ALANYL-D-ALANINE-CARBOXYPEPTIDASE/ENDOPEPTIDASE AMPH"/>
    <property type="match status" value="1"/>
</dbReference>
<dbReference type="Proteomes" id="UP000266915">
    <property type="component" value="Unassembled WGS sequence"/>
</dbReference>
<dbReference type="PANTHER" id="PTHR46825:SF8">
    <property type="entry name" value="BETA-LACTAMASE-RELATED"/>
    <property type="match status" value="1"/>
</dbReference>
<comment type="similarity">
    <text evidence="2 5">Belongs to the class-C beta-lactamase family.</text>
</comment>
<dbReference type="InterPro" id="IPR050491">
    <property type="entry name" value="AmpC-like"/>
</dbReference>
<dbReference type="GO" id="GO:0046677">
    <property type="term" value="P:response to antibiotic"/>
    <property type="evidence" value="ECO:0007669"/>
    <property type="project" value="UniProtKB-UniRule"/>
</dbReference>
<protein>
    <recommendedName>
        <fullName evidence="5">Beta-lactamase</fullName>
        <ecNumber evidence="5">3.5.2.6</ecNumber>
    </recommendedName>
</protein>
<comment type="catalytic activity">
    <reaction evidence="1 5">
        <text>a beta-lactam + H2O = a substituted beta-amino acid</text>
        <dbReference type="Rhea" id="RHEA:20401"/>
        <dbReference type="ChEBI" id="CHEBI:15377"/>
        <dbReference type="ChEBI" id="CHEBI:35627"/>
        <dbReference type="ChEBI" id="CHEBI:140347"/>
        <dbReference type="EC" id="3.5.2.6"/>
    </reaction>
</comment>
<sequence length="365" mass="37455">MTATPRSTSRPRRVWVIAAVSTAVALAVGLAFRPGPSTLPPEATGDTELAATVRELAGPDRKALLAVVVTPDGTRTATIGAQPDTRFEIGSVSKAFTGLLLADAIERGEVTPDTRLGELLELDDAPAADVTLEQLATHTSGLPRLPIDLSTILSSTWFALTTANPYGEDLDQLLEEARSASLDTPKGTYSNLGFELLGAALGSAAGTNYADLLEERITGPMGLDSTAPVSDAADLGDRDLLGETAGGRTAAAWTGAAIGPAGGIRSDTEDLARFAERLADGSAPGIEALAPQAAFGDREIGWAWITDRKAIDGEDLVWHNGATGGFASFVGVVPATGTTVVLVSATQESVDAAGVALLEQIGAAR</sequence>
<dbReference type="PROSITE" id="PS00336">
    <property type="entry name" value="BETA_LACTAMASE_C"/>
    <property type="match status" value="1"/>
</dbReference>
<dbReference type="AlphaFoldDB" id="A0A3N2BZ67"/>
<evidence type="ECO:0000256" key="2">
    <source>
        <dbReference type="ARBA" id="ARBA00007840"/>
    </source>
</evidence>
<accession>A0A3N2BZ67</accession>